<evidence type="ECO:0008006" key="4">
    <source>
        <dbReference type="Google" id="ProtNLM"/>
    </source>
</evidence>
<reference evidence="2 3" key="1">
    <citation type="submission" date="2016-10" db="EMBL/GenBank/DDBJ databases">
        <authorList>
            <person name="de Groot N.N."/>
        </authorList>
    </citation>
    <scope>NUCLEOTIDE SEQUENCE [LARGE SCALE GENOMIC DNA]</scope>
    <source>
        <strain evidence="2 3">CGMCC 1.8712</strain>
    </source>
</reference>
<dbReference type="AlphaFoldDB" id="A0A1H3WW63"/>
<dbReference type="PROSITE" id="PS00018">
    <property type="entry name" value="EF_HAND_1"/>
    <property type="match status" value="1"/>
</dbReference>
<dbReference type="PROSITE" id="PS51257">
    <property type="entry name" value="PROKAR_LIPOPROTEIN"/>
    <property type="match status" value="1"/>
</dbReference>
<organism evidence="2 3">
    <name type="scientific">Haloplanus vescus</name>
    <dbReference type="NCBI Taxonomy" id="555874"/>
    <lineage>
        <taxon>Archaea</taxon>
        <taxon>Methanobacteriati</taxon>
        <taxon>Methanobacteriota</taxon>
        <taxon>Stenosarchaea group</taxon>
        <taxon>Halobacteria</taxon>
        <taxon>Halobacteriales</taxon>
        <taxon>Haloferacaceae</taxon>
        <taxon>Haloplanus</taxon>
    </lineage>
</organism>
<evidence type="ECO:0000313" key="2">
    <source>
        <dbReference type="EMBL" id="SDZ91210.1"/>
    </source>
</evidence>
<gene>
    <name evidence="2" type="ORF">SAMN04488065_1178</name>
</gene>
<accession>A0A1H3WW63</accession>
<proteinExistence type="predicted"/>
<dbReference type="OrthoDB" id="110514at2157"/>
<dbReference type="RefSeq" id="WP_143025232.1">
    <property type="nucleotide sequence ID" value="NZ_FNQT01000001.1"/>
</dbReference>
<dbReference type="InterPro" id="IPR018247">
    <property type="entry name" value="EF_Hand_1_Ca_BS"/>
</dbReference>
<name>A0A1H3WW63_9EURY</name>
<dbReference type="Proteomes" id="UP000236755">
    <property type="component" value="Unassembled WGS sequence"/>
</dbReference>
<keyword evidence="3" id="KW-1185">Reference proteome</keyword>
<protein>
    <recommendedName>
        <fullName evidence="4">Transglutaminase-like superfamily protein</fullName>
    </recommendedName>
</protein>
<dbReference type="PANTHER" id="PTHR39327">
    <property type="match status" value="1"/>
</dbReference>
<dbReference type="PANTHER" id="PTHR39327:SF1">
    <property type="entry name" value="BLR5470 PROTEIN"/>
    <property type="match status" value="1"/>
</dbReference>
<feature type="compositionally biased region" description="Low complexity" evidence="1">
    <location>
        <begin position="60"/>
        <end position="94"/>
    </location>
</feature>
<dbReference type="InterPro" id="IPR010319">
    <property type="entry name" value="Transglutaminase-like_Cys_pept"/>
</dbReference>
<feature type="compositionally biased region" description="Acidic residues" evidence="1">
    <location>
        <begin position="29"/>
        <end position="45"/>
    </location>
</feature>
<dbReference type="EMBL" id="FNQT01000001">
    <property type="protein sequence ID" value="SDZ91210.1"/>
    <property type="molecule type" value="Genomic_DNA"/>
</dbReference>
<sequence length="438" mass="48738">MNRRRFLELAGPSVAAIGAGCSGNSDQNDIQDTDGDGVIDSEDYAPQDPEVQEKSDLQNSSTPTLTPAPSSTPTLTSTPTSTSTQTRTPTQTPSQETNQLTVNDDYWRDLSHITTFSLQSVTVKVTEDYPETDYDSAKLLVQFFEFPRKGIIREKFSDTFDQSKGSNEVTVDFDLDPDNADQSANYNFFVGIVPEDAAEEDIDYSAVEPIMETDPFDVTDTGIERADFEEQLEDDSGANYSRNSIEGAYQLDISGRTAGDDWTIDFFAYKSAHAETVRKDRGRSRQEYVAYELTEGSAEELASLLRDEADARGYNERESVEFAIDFTQALPYVPDDVSRGFDDYTKFILATMTEMGGDCEDTSIMLASILEADSFGYDMVLIQPPGHMAAGIRDNDPSGWYWELDGKKYSYIETTGQGWGVGDCPEEYQDQDARLHQV</sequence>
<feature type="region of interest" description="Disordered" evidence="1">
    <location>
        <begin position="1"/>
        <end position="100"/>
    </location>
</feature>
<dbReference type="Gene3D" id="3.10.620.30">
    <property type="match status" value="1"/>
</dbReference>
<evidence type="ECO:0000256" key="1">
    <source>
        <dbReference type="SAM" id="MobiDB-lite"/>
    </source>
</evidence>
<evidence type="ECO:0000313" key="3">
    <source>
        <dbReference type="Proteomes" id="UP000236755"/>
    </source>
</evidence>